<organism evidence="1 2">
    <name type="scientific">Streptomyces sodiiphilus</name>
    <dbReference type="NCBI Taxonomy" id="226217"/>
    <lineage>
        <taxon>Bacteria</taxon>
        <taxon>Bacillati</taxon>
        <taxon>Actinomycetota</taxon>
        <taxon>Actinomycetes</taxon>
        <taxon>Kitasatosporales</taxon>
        <taxon>Streptomycetaceae</taxon>
        <taxon>Streptomyces</taxon>
    </lineage>
</organism>
<sequence length="350" mass="38182">MPSTGPSQAERLAAYGAVSTRLALISDRRLAEMTATATPLGSGIGGRSAELRLGGTPVFVKRVPVTELELRPEHARSTANLFGLPTYYQYGMGSAGFGAWRELAAHVMTTNWVLGGEYDGFPLMYHWRILPDRPPEGFVDEFGSIDAAVAHWEGSSAVRRRLEAIGRSAFSLVLFLEHVPTTLADCLGGRSQTGVSKEVEGFQPHAWVEEALILGTDFMSSRGFVHFDAHFANILTDGHRLYFADLGLALSSDFALSPEEQAFLTHHRAYDHCSTMGHLLRRHLLDGICGEKPYRAVLHDWIAGHRPGGLSPAAAAIVDRHASAALVLADWHHQLLTESKQSPFPAARLP</sequence>
<dbReference type="EMBL" id="BAAAMJ010000026">
    <property type="protein sequence ID" value="GAA1914140.1"/>
    <property type="molecule type" value="Genomic_DNA"/>
</dbReference>
<dbReference type="InterPro" id="IPR011009">
    <property type="entry name" value="Kinase-like_dom_sf"/>
</dbReference>
<keyword evidence="2" id="KW-1185">Reference proteome</keyword>
<comment type="caution">
    <text evidence="1">The sequence shown here is derived from an EMBL/GenBank/DDBJ whole genome shotgun (WGS) entry which is preliminary data.</text>
</comment>
<evidence type="ECO:0008006" key="3">
    <source>
        <dbReference type="Google" id="ProtNLM"/>
    </source>
</evidence>
<protein>
    <recommendedName>
        <fullName evidence="3">Protein kinase domain-containing protein</fullName>
    </recommendedName>
</protein>
<name>A0ABP5AK79_9ACTN</name>
<evidence type="ECO:0000313" key="1">
    <source>
        <dbReference type="EMBL" id="GAA1914140.1"/>
    </source>
</evidence>
<proteinExistence type="predicted"/>
<dbReference type="Proteomes" id="UP001501303">
    <property type="component" value="Unassembled WGS sequence"/>
</dbReference>
<gene>
    <name evidence="1" type="ORF">GCM10009716_24550</name>
</gene>
<dbReference type="SUPFAM" id="SSF56112">
    <property type="entry name" value="Protein kinase-like (PK-like)"/>
    <property type="match status" value="1"/>
</dbReference>
<evidence type="ECO:0000313" key="2">
    <source>
        <dbReference type="Proteomes" id="UP001501303"/>
    </source>
</evidence>
<reference evidence="2" key="1">
    <citation type="journal article" date="2019" name="Int. J. Syst. Evol. Microbiol.">
        <title>The Global Catalogue of Microorganisms (GCM) 10K type strain sequencing project: providing services to taxonomists for standard genome sequencing and annotation.</title>
        <authorList>
            <consortium name="The Broad Institute Genomics Platform"/>
            <consortium name="The Broad Institute Genome Sequencing Center for Infectious Disease"/>
            <person name="Wu L."/>
            <person name="Ma J."/>
        </authorList>
    </citation>
    <scope>NUCLEOTIDE SEQUENCE [LARGE SCALE GENOMIC DNA]</scope>
    <source>
        <strain evidence="2">JCM 13581</strain>
    </source>
</reference>
<accession>A0ABP5AK79</accession>
<dbReference type="RefSeq" id="WP_344261471.1">
    <property type="nucleotide sequence ID" value="NZ_BAAAMJ010000026.1"/>
</dbReference>